<reference evidence="2" key="1">
    <citation type="submission" date="2021-01" db="UniProtKB">
        <authorList>
            <consortium name="EnsemblMetazoa"/>
        </authorList>
    </citation>
    <scope>IDENTIFICATION</scope>
    <source>
        <strain evidence="2">Aabys</strain>
    </source>
</reference>
<gene>
    <name evidence="2" type="primary">101896335</name>
</gene>
<accession>A0A1I8M8G6</accession>
<feature type="region of interest" description="Disordered" evidence="1">
    <location>
        <begin position="135"/>
        <end position="162"/>
    </location>
</feature>
<organism evidence="2">
    <name type="scientific">Musca domestica</name>
    <name type="common">House fly</name>
    <dbReference type="NCBI Taxonomy" id="7370"/>
    <lineage>
        <taxon>Eukaryota</taxon>
        <taxon>Metazoa</taxon>
        <taxon>Ecdysozoa</taxon>
        <taxon>Arthropoda</taxon>
        <taxon>Hexapoda</taxon>
        <taxon>Insecta</taxon>
        <taxon>Pterygota</taxon>
        <taxon>Neoptera</taxon>
        <taxon>Endopterygota</taxon>
        <taxon>Diptera</taxon>
        <taxon>Brachycera</taxon>
        <taxon>Muscomorpha</taxon>
        <taxon>Muscoidea</taxon>
        <taxon>Muscidae</taxon>
        <taxon>Musca</taxon>
    </lineage>
</organism>
<dbReference type="EnsemblMetazoa" id="MDOA002327-RB">
    <property type="protein sequence ID" value="MDOA002327-PB"/>
    <property type="gene ID" value="MDOA002327"/>
</dbReference>
<dbReference type="AlphaFoldDB" id="A0A1I8M8G6"/>
<dbReference type="VEuPathDB" id="VectorBase:MDOA002327"/>
<dbReference type="RefSeq" id="XP_011291453.2">
    <property type="nucleotide sequence ID" value="XM_011293151.3"/>
</dbReference>
<evidence type="ECO:0000256" key="1">
    <source>
        <dbReference type="SAM" id="MobiDB-lite"/>
    </source>
</evidence>
<feature type="region of interest" description="Disordered" evidence="1">
    <location>
        <begin position="299"/>
        <end position="338"/>
    </location>
</feature>
<name>A0A1I8M8G6_MUSDO</name>
<sequence length="354" mass="40808">MLVFSLLFALVWATTNIEVQGQSYSRSYLNSGVTPTSHYYHHQSSGFVPLTYKSDLIHEETKHRSSKYSKKPYKSYSSNSYYFQDEDDTSSERYTSDVYSNEARHPYLGKDHDSREYTIGTHIRVQHPISVPKKIKSVSHPTKSSKYSTISNAGGSYSLDNSQEQRAAPEYFTSAVKKQKFSKLYDPDPFHVIAPPKSTVASHINHHSTPSYDVYEPHIDSYENSDIPLKSLKSNQRDRFNGVASKKQIEQYLEDQEKLLDEALKLQLLSSPKFQKLLKSTEKEHFHKEVDFEDEYVANAPPPYREQFPKPAALPPSGKRSRRRPPTSEFSRPHKTVVLSKPNRKYRQAYVIEV</sequence>
<proteinExistence type="predicted"/>
<dbReference type="OrthoDB" id="8064641at2759"/>
<evidence type="ECO:0000313" key="2">
    <source>
        <dbReference type="EnsemblMetazoa" id="MDOA002327-PB"/>
    </source>
</evidence>
<feature type="compositionally biased region" description="Polar residues" evidence="1">
    <location>
        <begin position="139"/>
        <end position="162"/>
    </location>
</feature>
<protein>
    <submittedName>
        <fullName evidence="2">Uncharacterized protein</fullName>
    </submittedName>
</protein>
<dbReference type="VEuPathDB" id="VectorBase:MDOMA2_003003"/>